<protein>
    <submittedName>
        <fullName evidence="2">AT hook motif protein</fullName>
    </submittedName>
</protein>
<dbReference type="OrthoDB" id="10066840at2759"/>
<organism evidence="2 3">
    <name type="scientific">Tetrahymena thermophila (strain SB210)</name>
    <dbReference type="NCBI Taxonomy" id="312017"/>
    <lineage>
        <taxon>Eukaryota</taxon>
        <taxon>Sar</taxon>
        <taxon>Alveolata</taxon>
        <taxon>Ciliophora</taxon>
        <taxon>Intramacronucleata</taxon>
        <taxon>Oligohymenophorea</taxon>
        <taxon>Hymenostomatida</taxon>
        <taxon>Tetrahymenina</taxon>
        <taxon>Tetrahymenidae</taxon>
        <taxon>Tetrahymena</taxon>
    </lineage>
</organism>
<dbReference type="InterPro" id="IPR009030">
    <property type="entry name" value="Growth_fac_rcpt_cys_sf"/>
</dbReference>
<dbReference type="AlphaFoldDB" id="W7WXK8"/>
<keyword evidence="1" id="KW-0732">Signal</keyword>
<sequence>MKLNQIIKYIFSVLIIRQIQAQIIQECKNQKRYYDLSLQSCGDCQQFCNSCTGSNSCFSCQESYYQDNTSKQCVKQCQNNQFQQEYFQRCIDCGIDNCQKCEFKTKKCQECKKGWQLSQDQRFCQKEECLENEFYSYNKESGFCTTNCPESTDEDLKLCVSLKKFSRIKMAAPTINQININLLFYYQRSNGDQLVIALDKQYAVFYSFKDLIPIFQINLLSDYYQAFQNNGTIFLVSQAEIQEIDLEEGKIQITKQFQKQGLWGFSQYNFYQYLTYNFQIYNFQTQSLKNYTFQNAENVSFNFYYFQQNENQNKQDQTQNNTDYIDEQQNSSNNSTIDELGCSIPLETEQKLEIIKSNQIIFDRDILIENKQVQEQKVFQFEQKFMAYELQNLNKVILVSQQQTLLFDLNKGIIFLRLNEILENNLIEVFEWDDKVRFIIRKVGYFKGLYQSVVICSNLVYNKTTEKYNFQYVN</sequence>
<dbReference type="Proteomes" id="UP000009168">
    <property type="component" value="Unassembled WGS sequence"/>
</dbReference>
<gene>
    <name evidence="2" type="ORF">TTHERM_001049158</name>
</gene>
<dbReference type="GeneID" id="24441547"/>
<dbReference type="SUPFAM" id="SSF57184">
    <property type="entry name" value="Growth factor receptor domain"/>
    <property type="match status" value="1"/>
</dbReference>
<accession>W7WXK8</accession>
<feature type="chain" id="PRO_5004903192" evidence="1">
    <location>
        <begin position="22"/>
        <end position="474"/>
    </location>
</feature>
<keyword evidence="3" id="KW-1185">Reference proteome</keyword>
<dbReference type="Gene3D" id="2.10.220.10">
    <property type="entry name" value="Hormone Receptor, Insulin-like Growth Factor Receptor 1, Chain A, domain 2"/>
    <property type="match status" value="1"/>
</dbReference>
<dbReference type="InParanoid" id="W7WXK8"/>
<dbReference type="SMART" id="SM00261">
    <property type="entry name" value="FU"/>
    <property type="match status" value="2"/>
</dbReference>
<dbReference type="PANTHER" id="PTHR23275">
    <property type="entry name" value="CABRIOLET.-RELATED"/>
    <property type="match status" value="1"/>
</dbReference>
<evidence type="ECO:0000313" key="3">
    <source>
        <dbReference type="Proteomes" id="UP000009168"/>
    </source>
</evidence>
<dbReference type="EMBL" id="GG662375">
    <property type="protein sequence ID" value="EWS71560.1"/>
    <property type="molecule type" value="Genomic_DNA"/>
</dbReference>
<reference evidence="3" key="1">
    <citation type="journal article" date="2006" name="PLoS Biol.">
        <title>Macronuclear genome sequence of the ciliate Tetrahymena thermophila, a model eukaryote.</title>
        <authorList>
            <person name="Eisen J.A."/>
            <person name="Coyne R.S."/>
            <person name="Wu M."/>
            <person name="Wu D."/>
            <person name="Thiagarajan M."/>
            <person name="Wortman J.R."/>
            <person name="Badger J.H."/>
            <person name="Ren Q."/>
            <person name="Amedeo P."/>
            <person name="Jones K.M."/>
            <person name="Tallon L.J."/>
            <person name="Delcher A.L."/>
            <person name="Salzberg S.L."/>
            <person name="Silva J.C."/>
            <person name="Haas B.J."/>
            <person name="Majoros W.H."/>
            <person name="Farzad M."/>
            <person name="Carlton J.M."/>
            <person name="Smith R.K. Jr."/>
            <person name="Garg J."/>
            <person name="Pearlman R.E."/>
            <person name="Karrer K.M."/>
            <person name="Sun L."/>
            <person name="Manning G."/>
            <person name="Elde N.C."/>
            <person name="Turkewitz A.P."/>
            <person name="Asai D.J."/>
            <person name="Wilkes D.E."/>
            <person name="Wang Y."/>
            <person name="Cai H."/>
            <person name="Collins K."/>
            <person name="Stewart B.A."/>
            <person name="Lee S.R."/>
            <person name="Wilamowska K."/>
            <person name="Weinberg Z."/>
            <person name="Ruzzo W.L."/>
            <person name="Wloga D."/>
            <person name="Gaertig J."/>
            <person name="Frankel J."/>
            <person name="Tsao C.-C."/>
            <person name="Gorovsky M.A."/>
            <person name="Keeling P.J."/>
            <person name="Waller R.F."/>
            <person name="Patron N.J."/>
            <person name="Cherry J.M."/>
            <person name="Stover N.A."/>
            <person name="Krieger C.J."/>
            <person name="del Toro C."/>
            <person name="Ryder H.F."/>
            <person name="Williamson S.C."/>
            <person name="Barbeau R.A."/>
            <person name="Hamilton E.P."/>
            <person name="Orias E."/>
        </authorList>
    </citation>
    <scope>NUCLEOTIDE SEQUENCE [LARGE SCALE GENOMIC DNA]</scope>
    <source>
        <strain evidence="3">SB210</strain>
    </source>
</reference>
<evidence type="ECO:0000256" key="1">
    <source>
        <dbReference type="SAM" id="SignalP"/>
    </source>
</evidence>
<dbReference type="KEGG" id="tet:TTHERM_001049158"/>
<dbReference type="InterPro" id="IPR052798">
    <property type="entry name" value="Giardia_VSA"/>
</dbReference>
<feature type="signal peptide" evidence="1">
    <location>
        <begin position="1"/>
        <end position="21"/>
    </location>
</feature>
<dbReference type="InterPro" id="IPR006212">
    <property type="entry name" value="Furin_repeat"/>
</dbReference>
<evidence type="ECO:0000313" key="2">
    <source>
        <dbReference type="EMBL" id="EWS71560.1"/>
    </source>
</evidence>
<dbReference type="RefSeq" id="XP_012655905.1">
    <property type="nucleotide sequence ID" value="XM_012800451.1"/>
</dbReference>
<name>W7WXK8_TETTS</name>
<proteinExistence type="predicted"/>